<dbReference type="SUPFAM" id="SSF52200">
    <property type="entry name" value="Toll/Interleukin receptor TIR domain"/>
    <property type="match status" value="1"/>
</dbReference>
<keyword evidence="3" id="KW-1185">Reference proteome</keyword>
<dbReference type="Gene3D" id="3.40.50.10140">
    <property type="entry name" value="Toll/interleukin-1 receptor homology (TIR) domain"/>
    <property type="match status" value="1"/>
</dbReference>
<accession>A0A3E1P043</accession>
<gene>
    <name evidence="2" type="ORF">DXN04_16110</name>
</gene>
<dbReference type="Proteomes" id="UP000261174">
    <property type="component" value="Unassembled WGS sequence"/>
</dbReference>
<dbReference type="InterPro" id="IPR035897">
    <property type="entry name" value="Toll_tir_struct_dom_sf"/>
</dbReference>
<dbReference type="EMBL" id="QTJV01000006">
    <property type="protein sequence ID" value="RFM33484.1"/>
    <property type="molecule type" value="Genomic_DNA"/>
</dbReference>
<dbReference type="InterPro" id="IPR000157">
    <property type="entry name" value="TIR_dom"/>
</dbReference>
<evidence type="ECO:0000313" key="2">
    <source>
        <dbReference type="EMBL" id="RFM33484.1"/>
    </source>
</evidence>
<evidence type="ECO:0000313" key="3">
    <source>
        <dbReference type="Proteomes" id="UP000261174"/>
    </source>
</evidence>
<dbReference type="OrthoDB" id="883741at2"/>
<organism evidence="2 3">
    <name type="scientific">Chitinophaga silvisoli</name>
    <dbReference type="NCBI Taxonomy" id="2291814"/>
    <lineage>
        <taxon>Bacteria</taxon>
        <taxon>Pseudomonadati</taxon>
        <taxon>Bacteroidota</taxon>
        <taxon>Chitinophagia</taxon>
        <taxon>Chitinophagales</taxon>
        <taxon>Chitinophagaceae</taxon>
        <taxon>Chitinophaga</taxon>
    </lineage>
</organism>
<dbReference type="Pfam" id="PF13676">
    <property type="entry name" value="TIR_2"/>
    <property type="match status" value="1"/>
</dbReference>
<proteinExistence type="predicted"/>
<dbReference type="AlphaFoldDB" id="A0A3E1P043"/>
<sequence length="389" mass="44994">MTTYHQIFVSFCEADKAKVTKIVRSLEKCSFKFHFDPDNRFPGEDFKERLKYEINRSSLYLIFFSRNRNPKGILNFEIDCIEEAHKKLSTEPRIIPVYLDDCPIAPPYVNRWIINQELTYVVYKKGQFRQAKEELLKALGKWVNQLQTLPPEISTAAIIKAEQDLQSKQTLSNWIVGNLPVKLPQHQSFFIGCGTTIMDIWDLSLRSLVMNGKYTGELHTNNEFILHREREIEKKNNPPVLLKQTGDIHLKDYAAHHFTDPEKHFPAIDFSLISVSGIKLDHSTFNLRLCWEELSDTIKQVFYKTNKEIVIVAAGRKIVESEGSGNIELLPLLNRTAAEKNRKLTFVIDKVITPAKEQDFNDKVALLSKIFGKAQKSRAHPVLYWQTMI</sequence>
<protein>
    <submittedName>
        <fullName evidence="2">TIR domain-containing protein</fullName>
    </submittedName>
</protein>
<dbReference type="GO" id="GO:0007165">
    <property type="term" value="P:signal transduction"/>
    <property type="evidence" value="ECO:0007669"/>
    <property type="project" value="InterPro"/>
</dbReference>
<dbReference type="PROSITE" id="PS50104">
    <property type="entry name" value="TIR"/>
    <property type="match status" value="1"/>
</dbReference>
<reference evidence="2 3" key="1">
    <citation type="submission" date="2018-08" db="EMBL/GenBank/DDBJ databases">
        <title>Chitinophaga sp. K20C18050901, a novel bacterium isolated from forest soil.</title>
        <authorList>
            <person name="Wang C."/>
        </authorList>
    </citation>
    <scope>NUCLEOTIDE SEQUENCE [LARGE SCALE GENOMIC DNA]</scope>
    <source>
        <strain evidence="2 3">K20C18050901</strain>
    </source>
</reference>
<dbReference type="RefSeq" id="WP_116854407.1">
    <property type="nucleotide sequence ID" value="NZ_QTJV01000006.1"/>
</dbReference>
<feature type="domain" description="TIR" evidence="1">
    <location>
        <begin position="3"/>
        <end position="169"/>
    </location>
</feature>
<comment type="caution">
    <text evidence="2">The sequence shown here is derived from an EMBL/GenBank/DDBJ whole genome shotgun (WGS) entry which is preliminary data.</text>
</comment>
<evidence type="ECO:0000259" key="1">
    <source>
        <dbReference type="PROSITE" id="PS50104"/>
    </source>
</evidence>
<name>A0A3E1P043_9BACT</name>